<keyword evidence="3" id="KW-0732">Signal</keyword>
<dbReference type="eggNOG" id="ENOG502RWX8">
    <property type="taxonomic scope" value="Eukaryota"/>
</dbReference>
<dbReference type="RefSeq" id="XP_002295496.1">
    <property type="nucleotide sequence ID" value="XM_002295460.1"/>
</dbReference>
<dbReference type="GeneID" id="7450912"/>
<feature type="chain" id="PRO_5002839145" evidence="3">
    <location>
        <begin position="28"/>
        <end position="375"/>
    </location>
</feature>
<evidence type="ECO:0000256" key="1">
    <source>
        <dbReference type="SAM" id="MobiDB-lite"/>
    </source>
</evidence>
<sequence length="375" mass="41769">MPRLQRLIASTLLTLILSAWNLPSINASNVDNGDYSINYWTDYAIYPKRCITYNNNDQIMYSIYEKSYNHCSDSPLGTYITSVPTYVNAYLEQMQENADDAGKDYEAPGMADYVGCSYKQLNGKDYYLQVGCSDTDPYSLAVNIYSDAQCTTPSSVNGYDDSNIPSDLSLGFQKCTPCVIWMDKNDDEIDDGYYEYKQTNAPLCSASWEYKETCDGKCQLMAKEVKTREGWNKADKVLLSILSLFGFAMLLAIIKKRSKMSNKDALLEQAAISAAGLQQTHIIGMFCLLILIILMFALVGLKKITWALLLILNIVLFAYLMKLTVDGSVKETIIGPDGKIVEQADSDDEEEYEVESAAASGRGGAYENPDLPQIS</sequence>
<dbReference type="HOGENOM" id="CLU_738716_0_0_1"/>
<accession>B5YM98</accession>
<proteinExistence type="predicted"/>
<gene>
    <name evidence="4" type="ORF">THAPS_11054</name>
</gene>
<dbReference type="KEGG" id="tps:THAPS_11054"/>
<reference evidence="4 5" key="1">
    <citation type="journal article" date="2004" name="Science">
        <title>The genome of the diatom Thalassiosira pseudonana: ecology, evolution, and metabolism.</title>
        <authorList>
            <person name="Armbrust E.V."/>
            <person name="Berges J.A."/>
            <person name="Bowler C."/>
            <person name="Green B.R."/>
            <person name="Martinez D."/>
            <person name="Putnam N.H."/>
            <person name="Zhou S."/>
            <person name="Allen A.E."/>
            <person name="Apt K.E."/>
            <person name="Bechner M."/>
            <person name="Brzezinski M.A."/>
            <person name="Chaal B.K."/>
            <person name="Chiovitti A."/>
            <person name="Davis A.K."/>
            <person name="Demarest M.S."/>
            <person name="Detter J.C."/>
            <person name="Glavina T."/>
            <person name="Goodstein D."/>
            <person name="Hadi M.Z."/>
            <person name="Hellsten U."/>
            <person name="Hildebrand M."/>
            <person name="Jenkins B.D."/>
            <person name="Jurka J."/>
            <person name="Kapitonov V.V."/>
            <person name="Kroger N."/>
            <person name="Lau W.W."/>
            <person name="Lane T.W."/>
            <person name="Larimer F.W."/>
            <person name="Lippmeier J.C."/>
            <person name="Lucas S."/>
            <person name="Medina M."/>
            <person name="Montsant A."/>
            <person name="Obornik M."/>
            <person name="Parker M.S."/>
            <person name="Palenik B."/>
            <person name="Pazour G.J."/>
            <person name="Richardson P.M."/>
            <person name="Rynearson T.A."/>
            <person name="Saito M.A."/>
            <person name="Schwartz D.C."/>
            <person name="Thamatrakoln K."/>
            <person name="Valentin K."/>
            <person name="Vardi A."/>
            <person name="Wilkerson F.P."/>
            <person name="Rokhsar D.S."/>
        </authorList>
    </citation>
    <scope>NUCLEOTIDE SEQUENCE [LARGE SCALE GENOMIC DNA]</scope>
    <source>
        <strain evidence="4 5">CCMP1335</strain>
    </source>
</reference>
<name>B5YM98_THAPS</name>
<protein>
    <submittedName>
        <fullName evidence="4">Uncharacterized protein</fullName>
    </submittedName>
</protein>
<keyword evidence="5" id="KW-1185">Reference proteome</keyword>
<evidence type="ECO:0000256" key="3">
    <source>
        <dbReference type="SAM" id="SignalP"/>
    </source>
</evidence>
<dbReference type="InParanoid" id="B5YM98"/>
<organism evidence="4 5">
    <name type="scientific">Thalassiosira pseudonana</name>
    <name type="common">Marine diatom</name>
    <name type="synonym">Cyclotella nana</name>
    <dbReference type="NCBI Taxonomy" id="35128"/>
    <lineage>
        <taxon>Eukaryota</taxon>
        <taxon>Sar</taxon>
        <taxon>Stramenopiles</taxon>
        <taxon>Ochrophyta</taxon>
        <taxon>Bacillariophyta</taxon>
        <taxon>Coscinodiscophyceae</taxon>
        <taxon>Thalassiosirophycidae</taxon>
        <taxon>Thalassiosirales</taxon>
        <taxon>Thalassiosiraceae</taxon>
        <taxon>Thalassiosira</taxon>
    </lineage>
</organism>
<dbReference type="PaxDb" id="35128-Thaps11054"/>
<keyword evidence="2" id="KW-0812">Transmembrane</keyword>
<feature type="region of interest" description="Disordered" evidence="1">
    <location>
        <begin position="340"/>
        <end position="375"/>
    </location>
</feature>
<dbReference type="Proteomes" id="UP000001449">
    <property type="component" value="Chromosome 18"/>
</dbReference>
<keyword evidence="2" id="KW-0472">Membrane</keyword>
<dbReference type="OMA" id="EGWNKAD"/>
<feature type="transmembrane region" description="Helical" evidence="2">
    <location>
        <begin position="237"/>
        <end position="254"/>
    </location>
</feature>
<evidence type="ECO:0000313" key="4">
    <source>
        <dbReference type="EMBL" id="ACI64213.1"/>
    </source>
</evidence>
<feature type="transmembrane region" description="Helical" evidence="2">
    <location>
        <begin position="275"/>
        <end position="298"/>
    </location>
</feature>
<evidence type="ECO:0000313" key="5">
    <source>
        <dbReference type="Proteomes" id="UP000001449"/>
    </source>
</evidence>
<keyword evidence="2" id="KW-1133">Transmembrane helix</keyword>
<dbReference type="AlphaFoldDB" id="B5YM98"/>
<feature type="transmembrane region" description="Helical" evidence="2">
    <location>
        <begin position="304"/>
        <end position="321"/>
    </location>
</feature>
<feature type="signal peptide" evidence="3">
    <location>
        <begin position="1"/>
        <end position="27"/>
    </location>
</feature>
<feature type="compositionally biased region" description="Acidic residues" evidence="1">
    <location>
        <begin position="344"/>
        <end position="354"/>
    </location>
</feature>
<reference evidence="4 5" key="2">
    <citation type="journal article" date="2008" name="Nature">
        <title>The Phaeodactylum genome reveals the evolutionary history of diatom genomes.</title>
        <authorList>
            <person name="Bowler C."/>
            <person name="Allen A.E."/>
            <person name="Badger J.H."/>
            <person name="Grimwood J."/>
            <person name="Jabbari K."/>
            <person name="Kuo A."/>
            <person name="Maheswari U."/>
            <person name="Martens C."/>
            <person name="Maumus F."/>
            <person name="Otillar R.P."/>
            <person name="Rayko E."/>
            <person name="Salamov A."/>
            <person name="Vandepoele K."/>
            <person name="Beszteri B."/>
            <person name="Gruber A."/>
            <person name="Heijde M."/>
            <person name="Katinka M."/>
            <person name="Mock T."/>
            <person name="Valentin K."/>
            <person name="Verret F."/>
            <person name="Berges J.A."/>
            <person name="Brownlee C."/>
            <person name="Cadoret J.P."/>
            <person name="Chiovitti A."/>
            <person name="Choi C.J."/>
            <person name="Coesel S."/>
            <person name="De Martino A."/>
            <person name="Detter J.C."/>
            <person name="Durkin C."/>
            <person name="Falciatore A."/>
            <person name="Fournet J."/>
            <person name="Haruta M."/>
            <person name="Huysman M.J."/>
            <person name="Jenkins B.D."/>
            <person name="Jiroutova K."/>
            <person name="Jorgensen R.E."/>
            <person name="Joubert Y."/>
            <person name="Kaplan A."/>
            <person name="Kroger N."/>
            <person name="Kroth P.G."/>
            <person name="La Roche J."/>
            <person name="Lindquist E."/>
            <person name="Lommer M."/>
            <person name="Martin-Jezequel V."/>
            <person name="Lopez P.J."/>
            <person name="Lucas S."/>
            <person name="Mangogna M."/>
            <person name="McGinnis K."/>
            <person name="Medlin L.K."/>
            <person name="Montsant A."/>
            <person name="Oudot-Le Secq M.P."/>
            <person name="Napoli C."/>
            <person name="Obornik M."/>
            <person name="Parker M.S."/>
            <person name="Petit J.L."/>
            <person name="Porcel B.M."/>
            <person name="Poulsen N."/>
            <person name="Robison M."/>
            <person name="Rychlewski L."/>
            <person name="Rynearson T.A."/>
            <person name="Schmutz J."/>
            <person name="Shapiro H."/>
            <person name="Siaut M."/>
            <person name="Stanley M."/>
            <person name="Sussman M.R."/>
            <person name="Taylor A.R."/>
            <person name="Vardi A."/>
            <person name="von Dassow P."/>
            <person name="Vyverman W."/>
            <person name="Willis A."/>
            <person name="Wyrwicz L.S."/>
            <person name="Rokhsar D.S."/>
            <person name="Weissenbach J."/>
            <person name="Armbrust E.V."/>
            <person name="Green B.R."/>
            <person name="Van de Peer Y."/>
            <person name="Grigoriev I.V."/>
        </authorList>
    </citation>
    <scope>NUCLEOTIDE SEQUENCE [LARGE SCALE GENOMIC DNA]</scope>
    <source>
        <strain evidence="4 5">CCMP1335</strain>
    </source>
</reference>
<dbReference type="EMBL" id="CP001159">
    <property type="protein sequence ID" value="ACI64213.1"/>
    <property type="molecule type" value="Genomic_DNA"/>
</dbReference>
<evidence type="ECO:0000256" key="2">
    <source>
        <dbReference type="SAM" id="Phobius"/>
    </source>
</evidence>